<comment type="caution">
    <text evidence="1">The sequence shown here is derived from an EMBL/GenBank/DDBJ whole genome shotgun (WGS) entry which is preliminary data.</text>
</comment>
<name>A0A9N9H2U6_9GLOM</name>
<dbReference type="SUPFAM" id="SSF52540">
    <property type="entry name" value="P-loop containing nucleoside triphosphate hydrolases"/>
    <property type="match status" value="1"/>
</dbReference>
<gene>
    <name evidence="1" type="ORF">PBRASI_LOCUS10412</name>
</gene>
<proteinExistence type="predicted"/>
<keyword evidence="2" id="KW-1185">Reference proteome</keyword>
<dbReference type="AlphaFoldDB" id="A0A9N9H2U6"/>
<accession>A0A9N9H2U6</accession>
<protein>
    <submittedName>
        <fullName evidence="1">10803_t:CDS:1</fullName>
    </submittedName>
</protein>
<organism evidence="1 2">
    <name type="scientific">Paraglomus brasilianum</name>
    <dbReference type="NCBI Taxonomy" id="144538"/>
    <lineage>
        <taxon>Eukaryota</taxon>
        <taxon>Fungi</taxon>
        <taxon>Fungi incertae sedis</taxon>
        <taxon>Mucoromycota</taxon>
        <taxon>Glomeromycotina</taxon>
        <taxon>Glomeromycetes</taxon>
        <taxon>Paraglomerales</taxon>
        <taxon>Paraglomeraceae</taxon>
        <taxon>Paraglomus</taxon>
    </lineage>
</organism>
<dbReference type="InterPro" id="IPR027417">
    <property type="entry name" value="P-loop_NTPase"/>
</dbReference>
<evidence type="ECO:0000313" key="1">
    <source>
        <dbReference type="EMBL" id="CAG8653971.1"/>
    </source>
</evidence>
<sequence>MHIFRLNTHGCYPLIFTASQTGSLQELEGIKKILDQYVDVDVDSVPMHASIPDLCAPLNNVSDISPYLKFVSRENEIKKLIENMENLYEVAKNPKRYQEPRKYLRFSAVTGTAGKGKTTFAQRAYERTDVLITCTKESIIKHIEECTKAGRSFRVSCREFFLDEYSENHEHVFGRRLLYEALKYRLNGIDNYVRFCKEIGKVSLPLTDILTLILEYFPCNDPMISENPLFIINIDETNAIFETRDSAKEKFFKEILNTLVNVIILAHQFVFPVLSGTHAVELYRLVESSGVYTQAIDLPLLNVKHAEDVILDLANRGKHESERIRDISPYLKHVIELTGVVGHFLEVMIFQMSIYGISKKTGGADFDQKIFNQDGLCYFLQECQNNQADCQGILNKIVSKLDSTYPHYQNTYKANIEILPELMAYSLFEWDVDCTTVL</sequence>
<feature type="non-terminal residue" evidence="1">
    <location>
        <position position="438"/>
    </location>
</feature>
<feature type="non-terminal residue" evidence="1">
    <location>
        <position position="1"/>
    </location>
</feature>
<reference evidence="1" key="1">
    <citation type="submission" date="2021-06" db="EMBL/GenBank/DDBJ databases">
        <authorList>
            <person name="Kallberg Y."/>
            <person name="Tangrot J."/>
            <person name="Rosling A."/>
        </authorList>
    </citation>
    <scope>NUCLEOTIDE SEQUENCE</scope>
    <source>
        <strain evidence="1">BR232B</strain>
    </source>
</reference>
<evidence type="ECO:0000313" key="2">
    <source>
        <dbReference type="Proteomes" id="UP000789739"/>
    </source>
</evidence>
<dbReference type="EMBL" id="CAJVPI010003083">
    <property type="protein sequence ID" value="CAG8653971.1"/>
    <property type="molecule type" value="Genomic_DNA"/>
</dbReference>
<dbReference type="Proteomes" id="UP000789739">
    <property type="component" value="Unassembled WGS sequence"/>
</dbReference>
<dbReference type="OrthoDB" id="2437062at2759"/>